<dbReference type="Proteomes" id="UP000261620">
    <property type="component" value="Unplaced"/>
</dbReference>
<dbReference type="PANTHER" id="PTHR21562">
    <property type="entry name" value="NOTUM-RELATED"/>
    <property type="match status" value="1"/>
</dbReference>
<protein>
    <submittedName>
        <fullName evidence="2">Uncharacterized protein</fullName>
    </submittedName>
</protein>
<organism evidence="2 3">
    <name type="scientific">Mola mola</name>
    <name type="common">Ocean sunfish</name>
    <name type="synonym">Tetraodon mola</name>
    <dbReference type="NCBI Taxonomy" id="94237"/>
    <lineage>
        <taxon>Eukaryota</taxon>
        <taxon>Metazoa</taxon>
        <taxon>Chordata</taxon>
        <taxon>Craniata</taxon>
        <taxon>Vertebrata</taxon>
        <taxon>Euteleostomi</taxon>
        <taxon>Actinopterygii</taxon>
        <taxon>Neopterygii</taxon>
        <taxon>Teleostei</taxon>
        <taxon>Neoteleostei</taxon>
        <taxon>Acanthomorphata</taxon>
        <taxon>Eupercaria</taxon>
        <taxon>Tetraodontiformes</taxon>
        <taxon>Molidae</taxon>
        <taxon>Mola</taxon>
    </lineage>
</organism>
<name>A0A3Q3W1Y9_MOLML</name>
<dbReference type="PANTHER" id="PTHR21562:SF122">
    <property type="entry name" value="PALMITOLEOYL-PROTEIN CARBOXYLESTERASE NOTUM"/>
    <property type="match status" value="1"/>
</dbReference>
<dbReference type="GO" id="GO:0090090">
    <property type="term" value="P:negative regulation of canonical Wnt signaling pathway"/>
    <property type="evidence" value="ECO:0007669"/>
    <property type="project" value="TreeGrafter"/>
</dbReference>
<evidence type="ECO:0000313" key="3">
    <source>
        <dbReference type="Proteomes" id="UP000261620"/>
    </source>
</evidence>
<proteinExistence type="inferred from homology"/>
<dbReference type="GO" id="GO:1990699">
    <property type="term" value="F:palmitoleyl hydrolase activity"/>
    <property type="evidence" value="ECO:0007669"/>
    <property type="project" value="TreeGrafter"/>
</dbReference>
<sequence>MACQAESLKQSLSPQDRDMKLHFLKNASVTCNDGSPAGYYLKESKGSKRWLLFLEGGWYCFSKITCDFRFKKIKTLMGSFTWPQTTGGDKMCHLLRCMRKPADRIEPLYRTIGVDPMLRPIGLTEFNTTTTVEFDNAVMTDNRLNWCMLVHHLVKINLIVGLNNKDTQKKNVIYCNFNH</sequence>
<evidence type="ECO:0000313" key="2">
    <source>
        <dbReference type="Ensembl" id="ENSMMOP00000010091.1"/>
    </source>
</evidence>
<evidence type="ECO:0000256" key="1">
    <source>
        <dbReference type="ARBA" id="ARBA00010213"/>
    </source>
</evidence>
<accession>A0A3Q3W1Y9</accession>
<dbReference type="Pfam" id="PF03283">
    <property type="entry name" value="PAE"/>
    <property type="match status" value="1"/>
</dbReference>
<reference evidence="2" key="2">
    <citation type="submission" date="2025-09" db="UniProtKB">
        <authorList>
            <consortium name="Ensembl"/>
        </authorList>
    </citation>
    <scope>IDENTIFICATION</scope>
</reference>
<keyword evidence="3" id="KW-1185">Reference proteome</keyword>
<comment type="similarity">
    <text evidence="1">Belongs to the pectinacetylesterase family. Notum subfamily.</text>
</comment>
<dbReference type="Ensembl" id="ENSMMOT00000010265.1">
    <property type="protein sequence ID" value="ENSMMOP00000010091.1"/>
    <property type="gene ID" value="ENSMMOG00000007790.1"/>
</dbReference>
<dbReference type="AlphaFoldDB" id="A0A3Q3W1Y9"/>
<dbReference type="InterPro" id="IPR004963">
    <property type="entry name" value="PAE/NOTUM"/>
</dbReference>
<reference evidence="2" key="1">
    <citation type="submission" date="2025-08" db="UniProtKB">
        <authorList>
            <consortium name="Ensembl"/>
        </authorList>
    </citation>
    <scope>IDENTIFICATION</scope>
</reference>